<name>A0ABN9UJ31_9DINO</name>
<feature type="non-terminal residue" evidence="1">
    <location>
        <position position="1"/>
    </location>
</feature>
<proteinExistence type="predicted"/>
<feature type="non-terminal residue" evidence="1">
    <location>
        <position position="142"/>
    </location>
</feature>
<keyword evidence="2" id="KW-1185">Reference proteome</keyword>
<reference evidence="1" key="1">
    <citation type="submission" date="2023-10" db="EMBL/GenBank/DDBJ databases">
        <authorList>
            <person name="Chen Y."/>
            <person name="Shah S."/>
            <person name="Dougan E. K."/>
            <person name="Thang M."/>
            <person name="Chan C."/>
        </authorList>
    </citation>
    <scope>NUCLEOTIDE SEQUENCE [LARGE SCALE GENOMIC DNA]</scope>
</reference>
<dbReference type="EMBL" id="CAUYUJ010015849">
    <property type="protein sequence ID" value="CAK0858885.1"/>
    <property type="molecule type" value="Genomic_DNA"/>
</dbReference>
<gene>
    <name evidence="1" type="ORF">PCOR1329_LOCUS48448</name>
</gene>
<protein>
    <submittedName>
        <fullName evidence="1">Uncharacterized protein</fullName>
    </submittedName>
</protein>
<organism evidence="1 2">
    <name type="scientific">Prorocentrum cordatum</name>
    <dbReference type="NCBI Taxonomy" id="2364126"/>
    <lineage>
        <taxon>Eukaryota</taxon>
        <taxon>Sar</taxon>
        <taxon>Alveolata</taxon>
        <taxon>Dinophyceae</taxon>
        <taxon>Prorocentrales</taxon>
        <taxon>Prorocentraceae</taxon>
        <taxon>Prorocentrum</taxon>
    </lineage>
</organism>
<accession>A0ABN9UJ31</accession>
<evidence type="ECO:0000313" key="1">
    <source>
        <dbReference type="EMBL" id="CAK0858885.1"/>
    </source>
</evidence>
<sequence>VVADARVTGPNFADIALATSCVELILFCDILIHGVEQEMLDGHDIMGSACDEYAGRAGKREVVCASVQATSQIRLPHAGPDCAACCSSSLGKVNVRQSKDFDRVARVPHDAASFYHNVARHRKLLAYLDALTRAFCFLAGSQ</sequence>
<comment type="caution">
    <text evidence="1">The sequence shown here is derived from an EMBL/GenBank/DDBJ whole genome shotgun (WGS) entry which is preliminary data.</text>
</comment>
<dbReference type="Proteomes" id="UP001189429">
    <property type="component" value="Unassembled WGS sequence"/>
</dbReference>
<evidence type="ECO:0000313" key="2">
    <source>
        <dbReference type="Proteomes" id="UP001189429"/>
    </source>
</evidence>